<dbReference type="Pfam" id="PF00009">
    <property type="entry name" value="GTP_EFTU"/>
    <property type="match status" value="1"/>
</dbReference>
<evidence type="ECO:0008006" key="5">
    <source>
        <dbReference type="Google" id="ProtNLM"/>
    </source>
</evidence>
<evidence type="ECO:0000313" key="4">
    <source>
        <dbReference type="Proteomes" id="UP001608902"/>
    </source>
</evidence>
<keyword evidence="4" id="KW-1185">Reference proteome</keyword>
<dbReference type="InterPro" id="IPR027417">
    <property type="entry name" value="P-loop_NTPase"/>
</dbReference>
<dbReference type="CDD" id="cd04165">
    <property type="entry name" value="GTPBP1_like"/>
    <property type="match status" value="1"/>
</dbReference>
<comment type="caution">
    <text evidence="3">The sequence shown here is derived from an EMBL/GenBank/DDBJ whole genome shotgun (WGS) entry which is preliminary data.</text>
</comment>
<dbReference type="InterPro" id="IPR003029">
    <property type="entry name" value="S1_domain"/>
</dbReference>
<dbReference type="Proteomes" id="UP001608902">
    <property type="component" value="Unassembled WGS sequence"/>
</dbReference>
<sequence>MDYMISQFANESMIGSTSTRRICGTDGMHNENNVVTLVRDVDKRTNCLPPEVEQGNIEYKVKLINPYSSRIQRLISQMKWRLREGQGEAIYEIGVEDCGNMVGLTDSELDASLKTLRTMASALGATTVTLSEHDVTPKCEGAVHRRVMEVLVRKVPDSQQFIEIRLAILGSVDAGKSTLCGVLTQGVCDDGNGKARLNLFRYLHEFQTGRTSSVCRDVIGFDSHGQLLNYGTCSLEEIAEKSTKLITLIDLAGDRKYLKTTIYGLTGYLPHFAAIVISALTGPTAVTREHLGFALVLNIPLFVVISKADTVTTSTIEKVTRNVISMFKRTGMNRRPRRIHGTDDLASCVSSMLTQSVVPIFVISNVTGHNMDLLKCFLNVLPPSGYSKLKVKELSMVNPHFTIEEVFRVPHVGVVVGGMLIDGVLSEGECIQIGPDRNGLYHFGKIGSIKRNKQSVRVIKPGQAASVAVYFHENDAFAGEGVKKGMVMLHAKDVSRAYRQFTARLYLLYHPSNEICIGFQATGGR</sequence>
<gene>
    <name evidence="3" type="ORF">AB6A40_005242</name>
</gene>
<evidence type="ECO:0000259" key="1">
    <source>
        <dbReference type="PROSITE" id="PS50126"/>
    </source>
</evidence>
<dbReference type="PROSITE" id="PS50126">
    <property type="entry name" value="S1"/>
    <property type="match status" value="1"/>
</dbReference>
<dbReference type="Gene3D" id="3.40.50.300">
    <property type="entry name" value="P-loop containing nucleotide triphosphate hydrolases"/>
    <property type="match status" value="1"/>
</dbReference>
<evidence type="ECO:0000259" key="2">
    <source>
        <dbReference type="PROSITE" id="PS51722"/>
    </source>
</evidence>
<name>A0ABD6EEW3_9BILA</name>
<dbReference type="PANTHER" id="PTHR43721">
    <property type="entry name" value="ELONGATION FACTOR TU-RELATED"/>
    <property type="match status" value="1"/>
</dbReference>
<protein>
    <recommendedName>
        <fullName evidence="5">GTP-binding protein 2</fullName>
    </recommendedName>
</protein>
<dbReference type="SUPFAM" id="SSF52540">
    <property type="entry name" value="P-loop containing nucleoside triphosphate hydrolases"/>
    <property type="match status" value="1"/>
</dbReference>
<dbReference type="AlphaFoldDB" id="A0ABD6EEW3"/>
<dbReference type="InterPro" id="IPR000795">
    <property type="entry name" value="T_Tr_GTP-bd_dom"/>
</dbReference>
<dbReference type="PROSITE" id="PS51722">
    <property type="entry name" value="G_TR_2"/>
    <property type="match status" value="1"/>
</dbReference>
<accession>A0ABD6EEW3</accession>
<dbReference type="InterPro" id="IPR009000">
    <property type="entry name" value="Transl_B-barrel_sf"/>
</dbReference>
<dbReference type="PANTHER" id="PTHR43721:SF3">
    <property type="entry name" value="GTP-BINDING PROTEIN 2"/>
    <property type="match status" value="1"/>
</dbReference>
<dbReference type="FunFam" id="3.40.50.300:FF:001865">
    <property type="entry name" value="GTP-binding protein"/>
    <property type="match status" value="1"/>
</dbReference>
<dbReference type="SUPFAM" id="SSF50447">
    <property type="entry name" value="Translation proteins"/>
    <property type="match status" value="1"/>
</dbReference>
<dbReference type="InterPro" id="IPR035531">
    <property type="entry name" value="GTPBP1-like"/>
</dbReference>
<evidence type="ECO:0000313" key="3">
    <source>
        <dbReference type="EMBL" id="MFH4978533.1"/>
    </source>
</evidence>
<proteinExistence type="predicted"/>
<feature type="domain" description="S1 motif" evidence="1">
    <location>
        <begin position="413"/>
        <end position="492"/>
    </location>
</feature>
<reference evidence="3 4" key="1">
    <citation type="submission" date="2024-08" db="EMBL/GenBank/DDBJ databases">
        <title>Gnathostoma spinigerum genome.</title>
        <authorList>
            <person name="Gonzalez-Bertolin B."/>
            <person name="Monzon S."/>
            <person name="Zaballos A."/>
            <person name="Jimenez P."/>
            <person name="Dekumyoy P."/>
            <person name="Varona S."/>
            <person name="Cuesta I."/>
            <person name="Sumanam S."/>
            <person name="Adisakwattana P."/>
            <person name="Gasser R.B."/>
            <person name="Hernandez-Gonzalez A."/>
            <person name="Young N.D."/>
            <person name="Perteguer M.J."/>
        </authorList>
    </citation>
    <scope>NUCLEOTIDE SEQUENCE [LARGE SCALE GENOMIC DNA]</scope>
    <source>
        <strain evidence="3">AL3</strain>
        <tissue evidence="3">Liver</tissue>
    </source>
</reference>
<dbReference type="EMBL" id="JBGFUD010003281">
    <property type="protein sequence ID" value="MFH4978533.1"/>
    <property type="molecule type" value="Genomic_DNA"/>
</dbReference>
<feature type="domain" description="Tr-type G" evidence="2">
    <location>
        <begin position="161"/>
        <end position="386"/>
    </location>
</feature>
<dbReference type="InterPro" id="IPR050055">
    <property type="entry name" value="EF-Tu_GTPase"/>
</dbReference>
<dbReference type="Gene3D" id="2.40.30.10">
    <property type="entry name" value="Translation factors"/>
    <property type="match status" value="1"/>
</dbReference>
<organism evidence="3 4">
    <name type="scientific">Gnathostoma spinigerum</name>
    <dbReference type="NCBI Taxonomy" id="75299"/>
    <lineage>
        <taxon>Eukaryota</taxon>
        <taxon>Metazoa</taxon>
        <taxon>Ecdysozoa</taxon>
        <taxon>Nematoda</taxon>
        <taxon>Chromadorea</taxon>
        <taxon>Rhabditida</taxon>
        <taxon>Spirurina</taxon>
        <taxon>Gnathostomatomorpha</taxon>
        <taxon>Gnathostomatoidea</taxon>
        <taxon>Gnathostomatidae</taxon>
        <taxon>Gnathostoma</taxon>
    </lineage>
</organism>